<keyword evidence="11" id="KW-1185">Reference proteome</keyword>
<keyword evidence="4 8" id="KW-1133">Transmembrane helix</keyword>
<evidence type="ECO:0000256" key="1">
    <source>
        <dbReference type="ARBA" id="ARBA00004651"/>
    </source>
</evidence>
<protein>
    <recommendedName>
        <fullName evidence="12">Ionotropic receptor</fullName>
    </recommendedName>
</protein>
<evidence type="ECO:0000256" key="5">
    <source>
        <dbReference type="ARBA" id="ARBA00023136"/>
    </source>
</evidence>
<keyword evidence="5 8" id="KW-0472">Membrane</keyword>
<dbReference type="Gene3D" id="1.10.287.70">
    <property type="match status" value="1"/>
</dbReference>
<evidence type="ECO:0000256" key="4">
    <source>
        <dbReference type="ARBA" id="ARBA00022989"/>
    </source>
</evidence>
<feature type="transmembrane region" description="Helical" evidence="8">
    <location>
        <begin position="358"/>
        <end position="374"/>
    </location>
</feature>
<feature type="transmembrane region" description="Helical" evidence="8">
    <location>
        <begin position="386"/>
        <end position="407"/>
    </location>
</feature>
<evidence type="ECO:0000313" key="11">
    <source>
        <dbReference type="Proteomes" id="UP001153620"/>
    </source>
</evidence>
<keyword evidence="2" id="KW-1003">Cell membrane</keyword>
<keyword evidence="6" id="KW-0675">Receptor</keyword>
<evidence type="ECO:0000256" key="9">
    <source>
        <dbReference type="SAM" id="SignalP"/>
    </source>
</evidence>
<feature type="transmembrane region" description="Helical" evidence="8">
    <location>
        <begin position="326"/>
        <end position="346"/>
    </location>
</feature>
<dbReference type="Proteomes" id="UP001153620">
    <property type="component" value="Chromosome 3"/>
</dbReference>
<comment type="subcellular location">
    <subcellularLocation>
        <location evidence="1">Cell membrane</location>
        <topology evidence="1">Multi-pass membrane protein</topology>
    </subcellularLocation>
</comment>
<feature type="chain" id="PRO_5040489017" description="Ionotropic receptor" evidence="9">
    <location>
        <begin position="18"/>
        <end position="451"/>
    </location>
</feature>
<organism evidence="10 11">
    <name type="scientific">Chironomus riparius</name>
    <dbReference type="NCBI Taxonomy" id="315576"/>
    <lineage>
        <taxon>Eukaryota</taxon>
        <taxon>Metazoa</taxon>
        <taxon>Ecdysozoa</taxon>
        <taxon>Arthropoda</taxon>
        <taxon>Hexapoda</taxon>
        <taxon>Insecta</taxon>
        <taxon>Pterygota</taxon>
        <taxon>Neoptera</taxon>
        <taxon>Endopterygota</taxon>
        <taxon>Diptera</taxon>
        <taxon>Nematocera</taxon>
        <taxon>Chironomoidea</taxon>
        <taxon>Chironomidae</taxon>
        <taxon>Chironominae</taxon>
        <taxon>Chironomus</taxon>
    </lineage>
</organism>
<keyword evidence="3 8" id="KW-0812">Transmembrane</keyword>
<evidence type="ECO:0000256" key="2">
    <source>
        <dbReference type="ARBA" id="ARBA00022475"/>
    </source>
</evidence>
<sequence length="451" mass="53302">MKLLFLNFILFFTKIRSSDISQALSDTIHAMFVQNQIHFDIIVYGDQSRNISYIINDIGLKNNESYAKQIQSFKTTEWDHNLKQSAVILMSNFRYVLLFFDLAKLDSDFYKTFKFLIYCEDLQVGDFYDLRFKKLYWRKGLPAEYSYFLFEREESFTLLSLEWYSEKACNKAQFITINEFNKADNKWIKKLEVGKKFRNFYGCLISMDVGNFFKHIYFDHKGRPKGPLVDIFNGMSVRGNLTQHIQRVYTYFDKNFKIRIAKMQNAKYDMIPELVLTLPEINVPKVQEMTHLTTYFYEITYSFMISPPEPYSAFEKLLLPFDETTWIFFIAVFLYAFVSILVINLVSSNLQDMFYGENVKTPIFNVVGTFFGISQTSLPDANFPRILLMTFILYCLILRTAYQSLLFEYVATDMRKSSPTTVDELLEADFTLYSEYLPYDWLVQLIPKANK</sequence>
<keyword evidence="7" id="KW-0325">Glycoprotein</keyword>
<dbReference type="GO" id="GO:0005886">
    <property type="term" value="C:plasma membrane"/>
    <property type="evidence" value="ECO:0007669"/>
    <property type="project" value="UniProtKB-SubCell"/>
</dbReference>
<reference evidence="10" key="1">
    <citation type="submission" date="2022-01" db="EMBL/GenBank/DDBJ databases">
        <authorList>
            <person name="King R."/>
        </authorList>
    </citation>
    <scope>NUCLEOTIDE SEQUENCE</scope>
</reference>
<dbReference type="PANTHER" id="PTHR42643:SF30">
    <property type="entry name" value="IONOTROPIC RECEPTOR 40A-RELATED"/>
    <property type="match status" value="1"/>
</dbReference>
<name>A0A9N9S589_9DIPT</name>
<keyword evidence="9" id="KW-0732">Signal</keyword>
<proteinExistence type="predicted"/>
<feature type="signal peptide" evidence="9">
    <location>
        <begin position="1"/>
        <end position="17"/>
    </location>
</feature>
<gene>
    <name evidence="10" type="ORF">CHIRRI_LOCUS12579</name>
</gene>
<evidence type="ECO:0000256" key="7">
    <source>
        <dbReference type="ARBA" id="ARBA00023180"/>
    </source>
</evidence>
<dbReference type="InterPro" id="IPR052192">
    <property type="entry name" value="Insect_Ionotropic_Sensory_Rcpt"/>
</dbReference>
<dbReference type="EMBL" id="OU895879">
    <property type="protein sequence ID" value="CAG9809759.1"/>
    <property type="molecule type" value="Genomic_DNA"/>
</dbReference>
<dbReference type="PANTHER" id="PTHR42643">
    <property type="entry name" value="IONOTROPIC RECEPTOR 20A-RELATED"/>
    <property type="match status" value="1"/>
</dbReference>
<reference evidence="10" key="2">
    <citation type="submission" date="2022-10" db="EMBL/GenBank/DDBJ databases">
        <authorList>
            <consortium name="ENA_rothamsted_submissions"/>
            <consortium name="culmorum"/>
            <person name="King R."/>
        </authorList>
    </citation>
    <scope>NUCLEOTIDE SEQUENCE</scope>
</reference>
<evidence type="ECO:0008006" key="12">
    <source>
        <dbReference type="Google" id="ProtNLM"/>
    </source>
</evidence>
<accession>A0A9N9S589</accession>
<evidence type="ECO:0000313" key="10">
    <source>
        <dbReference type="EMBL" id="CAG9809759.1"/>
    </source>
</evidence>
<dbReference type="OrthoDB" id="7739311at2759"/>
<evidence type="ECO:0000256" key="3">
    <source>
        <dbReference type="ARBA" id="ARBA00022692"/>
    </source>
</evidence>
<dbReference type="AlphaFoldDB" id="A0A9N9S589"/>
<evidence type="ECO:0000256" key="6">
    <source>
        <dbReference type="ARBA" id="ARBA00023170"/>
    </source>
</evidence>
<evidence type="ECO:0000256" key="8">
    <source>
        <dbReference type="SAM" id="Phobius"/>
    </source>
</evidence>